<feature type="region of interest" description="Disordered" evidence="1">
    <location>
        <begin position="1"/>
        <end position="234"/>
    </location>
</feature>
<feature type="compositionally biased region" description="Polar residues" evidence="1">
    <location>
        <begin position="170"/>
        <end position="204"/>
    </location>
</feature>
<feature type="compositionally biased region" description="Polar residues" evidence="1">
    <location>
        <begin position="126"/>
        <end position="144"/>
    </location>
</feature>
<protein>
    <submittedName>
        <fullName evidence="2">Uncharacterized protein</fullName>
    </submittedName>
</protein>
<evidence type="ECO:0000256" key="1">
    <source>
        <dbReference type="SAM" id="MobiDB-lite"/>
    </source>
</evidence>
<dbReference type="EMBL" id="NKUJ01000039">
    <property type="protein sequence ID" value="RMJ16987.1"/>
    <property type="molecule type" value="Genomic_DNA"/>
</dbReference>
<gene>
    <name evidence="2" type="ORF">CDV36_003341</name>
</gene>
<keyword evidence="3" id="KW-1185">Reference proteome</keyword>
<feature type="compositionally biased region" description="Pro residues" evidence="1">
    <location>
        <begin position="62"/>
        <end position="76"/>
    </location>
</feature>
<sequence length="461" mass="50073">MAKSQLPVSVRPPPAAKTASARTPVPCNTALPVPPKATRPAASSQPVGLPQHPKIPQRHPSRPPGPAPTRPLPIPPRHSQRPTAQPTRKPVGYKPVPPPKDTPKTSVVKKQPAPNKGMRMDDVKRTQQAAYAQGQKSGRKTGQAQGYKAGDKHGRKVGQEAGNREGFSKGQKQGYTQGHKSGHASGQTQGYAKGQATGQRQGFNAGQRRGHASGRQQGYSQGQREGFSAGQTAGYASGHRQGYYQGQGRHVSYYQCQPFGYHQEYQQRQDEQQGINKTAVAGGAVAGAALGGTFMYLGHEALDPDGLSQVTEETETVVTEMEMSDDEFAPGEPVEEENWYRRYGVDEIPDQEDENYYRLHEGYLRYGDERFYEDGGYLGGGYDDSDGYDTNRDGGDDSQVHLGKEYEADKGGFGGADDIDEKGRGYESECDCDSCYNDCGDFWGCGNQHDKKSSGSSCVIM</sequence>
<dbReference type="AlphaFoldDB" id="A0A3M2SHF0"/>
<proteinExistence type="predicted"/>
<accession>A0A3M2SHF0</accession>
<organism evidence="2 3">
    <name type="scientific">Fusarium kuroshium</name>
    <dbReference type="NCBI Taxonomy" id="2010991"/>
    <lineage>
        <taxon>Eukaryota</taxon>
        <taxon>Fungi</taxon>
        <taxon>Dikarya</taxon>
        <taxon>Ascomycota</taxon>
        <taxon>Pezizomycotina</taxon>
        <taxon>Sordariomycetes</taxon>
        <taxon>Hypocreomycetidae</taxon>
        <taxon>Hypocreales</taxon>
        <taxon>Nectriaceae</taxon>
        <taxon>Fusarium</taxon>
        <taxon>Fusarium solani species complex</taxon>
    </lineage>
</organism>
<evidence type="ECO:0000313" key="3">
    <source>
        <dbReference type="Proteomes" id="UP000277212"/>
    </source>
</evidence>
<evidence type="ECO:0000313" key="2">
    <source>
        <dbReference type="EMBL" id="RMJ16987.1"/>
    </source>
</evidence>
<feature type="compositionally biased region" description="Low complexity" evidence="1">
    <location>
        <begin position="213"/>
        <end position="226"/>
    </location>
</feature>
<comment type="caution">
    <text evidence="2">The sequence shown here is derived from an EMBL/GenBank/DDBJ whole genome shotgun (WGS) entry which is preliminary data.</text>
</comment>
<dbReference type="STRING" id="2010991.A0A3M2SHF0"/>
<dbReference type="OrthoDB" id="5104388at2759"/>
<dbReference type="Proteomes" id="UP000277212">
    <property type="component" value="Unassembled WGS sequence"/>
</dbReference>
<reference evidence="2 3" key="1">
    <citation type="submission" date="2017-06" db="EMBL/GenBank/DDBJ databases">
        <title>Comparative genomic analysis of Ambrosia Fusariam Clade fungi.</title>
        <authorList>
            <person name="Stajich J.E."/>
            <person name="Carrillo J."/>
            <person name="Kijimoto T."/>
            <person name="Eskalen A."/>
            <person name="O'Donnell K."/>
            <person name="Kasson M."/>
        </authorList>
    </citation>
    <scope>NUCLEOTIDE SEQUENCE [LARGE SCALE GENOMIC DNA]</scope>
    <source>
        <strain evidence="2">UCR3666</strain>
    </source>
</reference>
<name>A0A3M2SHF0_9HYPO</name>